<dbReference type="InterPro" id="IPR036397">
    <property type="entry name" value="RNaseH_sf"/>
</dbReference>
<keyword evidence="2" id="KW-1185">Reference proteome</keyword>
<dbReference type="PANTHER" id="PTHR47326">
    <property type="entry name" value="TRANSPOSABLE ELEMENT TC3 TRANSPOSASE-LIKE PROTEIN"/>
    <property type="match status" value="1"/>
</dbReference>
<dbReference type="EMBL" id="BGPR01005127">
    <property type="protein sequence ID" value="GBN07059.1"/>
    <property type="molecule type" value="Genomic_DNA"/>
</dbReference>
<evidence type="ECO:0008006" key="3">
    <source>
        <dbReference type="Google" id="ProtNLM"/>
    </source>
</evidence>
<evidence type="ECO:0000313" key="1">
    <source>
        <dbReference type="EMBL" id="GBN07059.1"/>
    </source>
</evidence>
<gene>
    <name evidence="1" type="ORF">AVEN_39056_1</name>
</gene>
<protein>
    <recommendedName>
        <fullName evidence="3">Tc1-like transposase DDE domain-containing protein</fullName>
    </recommendedName>
</protein>
<dbReference type="Proteomes" id="UP000499080">
    <property type="component" value="Unassembled WGS sequence"/>
</dbReference>
<proteinExistence type="predicted"/>
<dbReference type="AlphaFoldDB" id="A0A4Y2KY41"/>
<dbReference type="Gene3D" id="3.30.420.10">
    <property type="entry name" value="Ribonuclease H-like superfamily/Ribonuclease H"/>
    <property type="match status" value="1"/>
</dbReference>
<sequence length="104" mass="11827">MKQLLKRHFGNARIISHLFPTALPSRSPYLNPCDFWLWGCLKDVVFSTPTAHLAELKACIAQHILNVTPETLRSVVEHAVPRFQLVAENGGQHIEHVLHQSREI</sequence>
<accession>A0A4Y2KY41</accession>
<dbReference type="OrthoDB" id="6436543at2759"/>
<evidence type="ECO:0000313" key="2">
    <source>
        <dbReference type="Proteomes" id="UP000499080"/>
    </source>
</evidence>
<reference evidence="1 2" key="1">
    <citation type="journal article" date="2019" name="Sci. Rep.">
        <title>Orb-weaving spider Araneus ventricosus genome elucidates the spidroin gene catalogue.</title>
        <authorList>
            <person name="Kono N."/>
            <person name="Nakamura H."/>
            <person name="Ohtoshi R."/>
            <person name="Moran D.A.P."/>
            <person name="Shinohara A."/>
            <person name="Yoshida Y."/>
            <person name="Fujiwara M."/>
            <person name="Mori M."/>
            <person name="Tomita M."/>
            <person name="Arakawa K."/>
        </authorList>
    </citation>
    <scope>NUCLEOTIDE SEQUENCE [LARGE SCALE GENOMIC DNA]</scope>
</reference>
<name>A0A4Y2KY41_ARAVE</name>
<dbReference type="PANTHER" id="PTHR47326:SF1">
    <property type="entry name" value="HTH PSQ-TYPE DOMAIN-CONTAINING PROTEIN"/>
    <property type="match status" value="1"/>
</dbReference>
<dbReference type="GO" id="GO:0003676">
    <property type="term" value="F:nucleic acid binding"/>
    <property type="evidence" value="ECO:0007669"/>
    <property type="project" value="InterPro"/>
</dbReference>
<comment type="caution">
    <text evidence="1">The sequence shown here is derived from an EMBL/GenBank/DDBJ whole genome shotgun (WGS) entry which is preliminary data.</text>
</comment>
<organism evidence="1 2">
    <name type="scientific">Araneus ventricosus</name>
    <name type="common">Orbweaver spider</name>
    <name type="synonym">Epeira ventricosa</name>
    <dbReference type="NCBI Taxonomy" id="182803"/>
    <lineage>
        <taxon>Eukaryota</taxon>
        <taxon>Metazoa</taxon>
        <taxon>Ecdysozoa</taxon>
        <taxon>Arthropoda</taxon>
        <taxon>Chelicerata</taxon>
        <taxon>Arachnida</taxon>
        <taxon>Araneae</taxon>
        <taxon>Araneomorphae</taxon>
        <taxon>Entelegynae</taxon>
        <taxon>Araneoidea</taxon>
        <taxon>Araneidae</taxon>
        <taxon>Araneus</taxon>
    </lineage>
</organism>